<name>A0ACC6SHH1_9BACI</name>
<evidence type="ECO:0000313" key="2">
    <source>
        <dbReference type="Proteomes" id="UP001439875"/>
    </source>
</evidence>
<protein>
    <submittedName>
        <fullName evidence="1">Uncharacterized protein</fullName>
    </submittedName>
</protein>
<gene>
    <name evidence="1" type="ORF">WMO40_22370</name>
</gene>
<sequence length="69" mass="7648">MENRKKSNSNKIVPFNNFKIDINITGDIKGDLKADDNSVKIMKDVCVTACILGFFGLVGYSVNTIYTSK</sequence>
<dbReference type="EMBL" id="JBBMEW010000035">
    <property type="protein sequence ID" value="MEQ2529420.1"/>
    <property type="molecule type" value="Genomic_DNA"/>
</dbReference>
<proteinExistence type="predicted"/>
<dbReference type="Proteomes" id="UP001439875">
    <property type="component" value="Unassembled WGS sequence"/>
</dbReference>
<reference evidence="1" key="1">
    <citation type="submission" date="2024-03" db="EMBL/GenBank/DDBJ databases">
        <title>Human intestinal bacterial collection.</title>
        <authorList>
            <person name="Pauvert C."/>
            <person name="Hitch T.C.A."/>
            <person name="Clavel T."/>
        </authorList>
    </citation>
    <scope>NUCLEOTIDE SEQUENCE</scope>
    <source>
        <strain evidence="1">CLA-AA-H227</strain>
    </source>
</reference>
<comment type="caution">
    <text evidence="1">The sequence shown here is derived from an EMBL/GenBank/DDBJ whole genome shotgun (WGS) entry which is preliminary data.</text>
</comment>
<organism evidence="1 2">
    <name type="scientific">Robertmurraya yapensis</name>
    <name type="common">ex Hitch et al 2024</name>
    <dbReference type="NCBI Taxonomy" id="3133160"/>
    <lineage>
        <taxon>Bacteria</taxon>
        <taxon>Bacillati</taxon>
        <taxon>Bacillota</taxon>
        <taxon>Bacilli</taxon>
        <taxon>Bacillales</taxon>
        <taxon>Bacillaceae</taxon>
        <taxon>Robertmurraya</taxon>
    </lineage>
</organism>
<evidence type="ECO:0000313" key="1">
    <source>
        <dbReference type="EMBL" id="MEQ2529420.1"/>
    </source>
</evidence>
<accession>A0ACC6SHH1</accession>
<keyword evidence="2" id="KW-1185">Reference proteome</keyword>